<protein>
    <submittedName>
        <fullName evidence="2">ATPase</fullName>
    </submittedName>
</protein>
<dbReference type="Pfam" id="PF12770">
    <property type="entry name" value="CHAT"/>
    <property type="match status" value="1"/>
</dbReference>
<dbReference type="SUPFAM" id="SSF52200">
    <property type="entry name" value="Toll/Interleukin receptor TIR domain"/>
    <property type="match status" value="1"/>
</dbReference>
<evidence type="ECO:0000259" key="1">
    <source>
        <dbReference type="PROSITE" id="PS50104"/>
    </source>
</evidence>
<dbReference type="RefSeq" id="WP_169153579.1">
    <property type="nucleotide sequence ID" value="NZ_CAWPJE010000274.1"/>
</dbReference>
<dbReference type="Gene3D" id="3.40.50.10140">
    <property type="entry name" value="Toll/interleukin-1 receptor homology (TIR) domain"/>
    <property type="match status" value="1"/>
</dbReference>
<accession>A0ABX1P1U8</accession>
<dbReference type="InterPro" id="IPR024983">
    <property type="entry name" value="CHAT_dom"/>
</dbReference>
<gene>
    <name evidence="2" type="ORF">DP116_01995</name>
</gene>
<evidence type="ECO:0000313" key="2">
    <source>
        <dbReference type="EMBL" id="NMG18284.1"/>
    </source>
</evidence>
<dbReference type="PROSITE" id="PS50104">
    <property type="entry name" value="TIR"/>
    <property type="match status" value="1"/>
</dbReference>
<dbReference type="Pfam" id="PF14516">
    <property type="entry name" value="AAA_35"/>
    <property type="match status" value="1"/>
</dbReference>
<dbReference type="EMBL" id="QMEB01000008">
    <property type="protein sequence ID" value="NMG18284.1"/>
    <property type="molecule type" value="Genomic_DNA"/>
</dbReference>
<evidence type="ECO:0000313" key="3">
    <source>
        <dbReference type="Proteomes" id="UP000718564"/>
    </source>
</evidence>
<dbReference type="InterPro" id="IPR035897">
    <property type="entry name" value="Toll_tir_struct_dom_sf"/>
</dbReference>
<reference evidence="2 3" key="1">
    <citation type="submission" date="2018-06" db="EMBL/GenBank/DDBJ databases">
        <title>Comparative genomics of Brasilonema spp. strains.</title>
        <authorList>
            <person name="Alvarenga D.O."/>
            <person name="Fiore M.F."/>
            <person name="Varani A.M."/>
        </authorList>
    </citation>
    <scope>NUCLEOTIDE SEQUENCE [LARGE SCALE GENOMIC DNA]</scope>
    <source>
        <strain evidence="2 3">SPC951</strain>
    </source>
</reference>
<dbReference type="Proteomes" id="UP000718564">
    <property type="component" value="Unassembled WGS sequence"/>
</dbReference>
<dbReference type="SUPFAM" id="SSF52540">
    <property type="entry name" value="P-loop containing nucleoside triphosphate hydrolases"/>
    <property type="match status" value="1"/>
</dbReference>
<proteinExistence type="predicted"/>
<dbReference type="InterPro" id="IPR000157">
    <property type="entry name" value="TIR_dom"/>
</dbReference>
<comment type="caution">
    <text evidence="2">The sequence shown here is derived from an EMBL/GenBank/DDBJ whole genome shotgun (WGS) entry which is preliminary data.</text>
</comment>
<name>A0ABX1P1U8_9CYAN</name>
<dbReference type="InterPro" id="IPR027417">
    <property type="entry name" value="P-loop_NTPase"/>
</dbReference>
<keyword evidence="3" id="KW-1185">Reference proteome</keyword>
<organism evidence="2 3">
    <name type="scientific">Brasilonema bromeliae SPC951</name>
    <dbReference type="NCBI Taxonomy" id="385972"/>
    <lineage>
        <taxon>Bacteria</taxon>
        <taxon>Bacillati</taxon>
        <taxon>Cyanobacteriota</taxon>
        <taxon>Cyanophyceae</taxon>
        <taxon>Nostocales</taxon>
        <taxon>Scytonemataceae</taxon>
        <taxon>Brasilonema</taxon>
        <taxon>Bromeliae group (in: Brasilonema)</taxon>
    </lineage>
</organism>
<dbReference type="Gene3D" id="3.40.50.300">
    <property type="entry name" value="P-loop containing nucleotide triphosphate hydrolases"/>
    <property type="match status" value="1"/>
</dbReference>
<feature type="domain" description="TIR" evidence="1">
    <location>
        <begin position="196"/>
        <end position="332"/>
    </location>
</feature>
<sequence length="701" mass="79838">MKKILILSANPNNTSKLRLDEEVREIQAGLQRAKKREQFEIISRWAVRVDDLRRALLDYEPQIVHFSGHGSGSDGLALENNSGELQLVSTQSLARLFKLFKDKVECVLLNACYSEVQAEAIHQNIDYVIGMNRAVGDRAAIKFAIGFYDAIGAGRNYEDAFEFGCTSIDLEGIPESETPVLKSRNSNQDTIASTTSKQRIFISYKRNVEPDESVATQVYQELSQQHNVFIDQIILIGKRWAECIETELRNADFLIVFLSEQSVNSEMVQWEISLAVELAQRQGGKPVILPVRLAYQEAFPHPLSIYLNHINWAFWESPEDTSRLIEELRQAIHGGSLRVDQQAKTNLLKICVPEQLPRPTPFAQPVVLEMPSGTMKPESSFYVERNADTIALQTIVQQGVTIPIKGPRQVGKSSLLMRIIQAVRNAGKRVAYLDFQQLSTAVLNDEELFFRHFCFWISDVLELEDKVEEYFARNLTTIQRCDRYLQRHILKGLGHPLVLAMDEVDRVFDTKFRNDFFGMLRNWHNSRAYYPILDTLDLVLVTSTEPYQLIDDLNQSPFNVGQIIELEDFTPEQVAQLNGRHNSPFDNNTLQQLLRLLGGHPFLVRKALYLVASGQITPTELFTNATAASGPFGDHLRRLLSLLYDKQELIQGLLLVINQNICPDRQIFWRLQGSGLVRASGQSVLPRCQLYAEYFRENLHG</sequence>
<dbReference type="Pfam" id="PF13676">
    <property type="entry name" value="TIR_2"/>
    <property type="match status" value="1"/>
</dbReference>